<evidence type="ECO:0000313" key="7">
    <source>
        <dbReference type="Proteomes" id="UP000001555"/>
    </source>
</evidence>
<dbReference type="EMBL" id="ABJB010412664">
    <property type="status" value="NOT_ANNOTATED_CDS"/>
    <property type="molecule type" value="Genomic_DNA"/>
</dbReference>
<evidence type="ECO:0000259" key="4">
    <source>
        <dbReference type="Pfam" id="PF11938"/>
    </source>
</evidence>
<gene>
    <name evidence="6" type="primary">8037847</name>
    <name evidence="5" type="ORF">IscW_ISCW021460</name>
</gene>
<reference evidence="5 7" key="1">
    <citation type="submission" date="2008-03" db="EMBL/GenBank/DDBJ databases">
        <title>Annotation of Ixodes scapularis.</title>
        <authorList>
            <consortium name="Ixodes scapularis Genome Project Consortium"/>
            <person name="Caler E."/>
            <person name="Hannick L.I."/>
            <person name="Bidwell S."/>
            <person name="Joardar V."/>
            <person name="Thiagarajan M."/>
            <person name="Amedeo P."/>
            <person name="Galinsky K.J."/>
            <person name="Schobel S."/>
            <person name="Inman J."/>
            <person name="Hostetler J."/>
            <person name="Miller J."/>
            <person name="Hammond M."/>
            <person name="Megy K."/>
            <person name="Lawson D."/>
            <person name="Kodira C."/>
            <person name="Sutton G."/>
            <person name="Meyer J."/>
            <person name="Hill C.A."/>
            <person name="Birren B."/>
            <person name="Nene V."/>
            <person name="Collins F."/>
            <person name="Alarcon-Chaidez F."/>
            <person name="Wikel S."/>
            <person name="Strausberg R."/>
        </authorList>
    </citation>
    <scope>NUCLEOTIDE SEQUENCE [LARGE SCALE GENOMIC DNA]</scope>
    <source>
        <strain evidence="7">Wikel</strain>
        <strain evidence="5">Wikel colony</strain>
    </source>
</reference>
<dbReference type="InterPro" id="IPR021852">
    <property type="entry name" value="DUF3456"/>
</dbReference>
<dbReference type="AlphaFoldDB" id="B7Q9D0"/>
<dbReference type="Proteomes" id="UP000001555">
    <property type="component" value="Unassembled WGS sequence"/>
</dbReference>
<dbReference type="PaxDb" id="6945-B7Q9D0"/>
<organism>
    <name type="scientific">Ixodes scapularis</name>
    <name type="common">Black-legged tick</name>
    <name type="synonym">Deer tick</name>
    <dbReference type="NCBI Taxonomy" id="6945"/>
    <lineage>
        <taxon>Eukaryota</taxon>
        <taxon>Metazoa</taxon>
        <taxon>Ecdysozoa</taxon>
        <taxon>Arthropoda</taxon>
        <taxon>Chelicerata</taxon>
        <taxon>Arachnida</taxon>
        <taxon>Acari</taxon>
        <taxon>Parasitiformes</taxon>
        <taxon>Ixodida</taxon>
        <taxon>Ixodoidea</taxon>
        <taxon>Ixodidae</taxon>
        <taxon>Ixodinae</taxon>
        <taxon>Ixodes</taxon>
    </lineage>
</organism>
<dbReference type="PANTHER" id="PTHR15382:SF8">
    <property type="entry name" value="CANOPY B"/>
    <property type="match status" value="1"/>
</dbReference>
<dbReference type="EnsemblMetazoa" id="ISCW021460-RA">
    <property type="protein sequence ID" value="ISCW021460-PA"/>
    <property type="gene ID" value="ISCW021460"/>
</dbReference>
<protein>
    <submittedName>
        <fullName evidence="5 6">Canopy3, putative</fullName>
    </submittedName>
</protein>
<evidence type="ECO:0000256" key="2">
    <source>
        <dbReference type="ARBA" id="ARBA00022729"/>
    </source>
</evidence>
<dbReference type="STRING" id="6945.B7Q9D0"/>
<dbReference type="PANTHER" id="PTHR15382">
    <property type="entry name" value="CTG4A-RELATED"/>
    <property type="match status" value="1"/>
</dbReference>
<accession>B7Q9D0</accession>
<feature type="compositionally biased region" description="Basic and acidic residues" evidence="3">
    <location>
        <begin position="217"/>
        <end position="227"/>
    </location>
</feature>
<evidence type="ECO:0000313" key="6">
    <source>
        <dbReference type="EnsemblMetazoa" id="ISCW021460-PA"/>
    </source>
</evidence>
<proteinExistence type="evidence at protein level"/>
<evidence type="ECO:0000313" key="5">
    <source>
        <dbReference type="EMBL" id="EEC15452.1"/>
    </source>
</evidence>
<keyword evidence="7" id="KW-1185">Reference proteome</keyword>
<dbReference type="HOGENOM" id="CLU_078068_0_1_1"/>
<evidence type="ECO:0000256" key="3">
    <source>
        <dbReference type="SAM" id="MobiDB-lite"/>
    </source>
</evidence>
<dbReference type="Pfam" id="PF11938">
    <property type="entry name" value="DUF3456"/>
    <property type="match status" value="1"/>
</dbReference>
<feature type="non-terminal residue" evidence="5">
    <location>
        <position position="1"/>
    </location>
</feature>
<sequence>LQTVVVRRIPMAVFGLLLCSTLVLFGHLRAAEESFEESQYGVKYASKCEVCKYLAVELEASLGETGRTHDVIETGYEFGKPKKRKKYAVSELRLVETLDGVCDRLLQYNVHKERKDSTRFAKGTSNTFKALNNLVAKGVKVDLGIPHELWDTPSAEVTNLKTQCEALLEEHEADIEAWYFGKQDRALSDYLCRGRALRKGDDGCLDEVLPPPSVESSKPDSPKKSEL</sequence>
<reference evidence="6" key="2">
    <citation type="submission" date="2020-05" db="UniProtKB">
        <authorList>
            <consortium name="EnsemblMetazoa"/>
        </authorList>
    </citation>
    <scope>IDENTIFICATION</scope>
    <source>
        <strain evidence="6">wikel</strain>
    </source>
</reference>
<keyword evidence="8" id="KW-1267">Proteomics identification</keyword>
<dbReference type="EMBL" id="DS888185">
    <property type="protein sequence ID" value="EEC15452.1"/>
    <property type="molecule type" value="Genomic_DNA"/>
</dbReference>
<dbReference type="OrthoDB" id="6020060at2759"/>
<evidence type="ECO:0000256" key="1">
    <source>
        <dbReference type="ARBA" id="ARBA00007285"/>
    </source>
</evidence>
<dbReference type="FunCoup" id="B7Q9D0">
    <property type="interactions" value="683"/>
</dbReference>
<dbReference type="VEuPathDB" id="VectorBase:ISCP_009014"/>
<dbReference type="VEuPathDB" id="VectorBase:ISCW021460"/>
<dbReference type="KEGG" id="isc:8037847"/>
<comment type="similarity">
    <text evidence="1">Belongs to the canopy family.</text>
</comment>
<name>B7Q9D0_IXOSC</name>
<feature type="domain" description="DUF3456" evidence="4">
    <location>
        <begin position="47"/>
        <end position="195"/>
    </location>
</feature>
<dbReference type="VEuPathDB" id="VectorBase:ISCI021460"/>
<keyword evidence="2" id="KW-0732">Signal</keyword>
<feature type="region of interest" description="Disordered" evidence="3">
    <location>
        <begin position="201"/>
        <end position="227"/>
    </location>
</feature>
<evidence type="ECO:0007829" key="8">
    <source>
        <dbReference type="PeptideAtlas" id="B7Q9D0"/>
    </source>
</evidence>